<sequence length="71" mass="8097">MNAQDTQKFIEIASGVAEVIKSIKNERNYEKAAQILIEKDISISELVRRTLRLSIIDLAKLSDIVINLRKK</sequence>
<accession>A0A347TKF8</accession>
<name>A0A347TKF8_9BACT</name>
<dbReference type="Proteomes" id="UP000224740">
    <property type="component" value="Unassembled WGS sequence"/>
</dbReference>
<dbReference type="RefSeq" id="WP_099310155.1">
    <property type="nucleotide sequence ID" value="NZ_CP032101.1"/>
</dbReference>
<gene>
    <name evidence="1" type="ORF">AMRN_1345</name>
    <name evidence="2" type="ORF">CPH92_02180</name>
</gene>
<evidence type="ECO:0000313" key="1">
    <source>
        <dbReference type="EMBL" id="AXX87086.1"/>
    </source>
</evidence>
<evidence type="ECO:0000313" key="4">
    <source>
        <dbReference type="Proteomes" id="UP000264693"/>
    </source>
</evidence>
<keyword evidence="3" id="KW-1185">Reference proteome</keyword>
<dbReference type="AlphaFoldDB" id="A0A347TKF8"/>
<reference evidence="2" key="2">
    <citation type="submission" date="2017-09" db="EMBL/GenBank/DDBJ databases">
        <authorList>
            <person name="Perez-Cataluna A."/>
            <person name="Figueras M.J."/>
            <person name="Salas-Masso N."/>
        </authorList>
    </citation>
    <scope>NUCLEOTIDE SEQUENCE</scope>
    <source>
        <strain evidence="2">CECT 7727</strain>
    </source>
</reference>
<dbReference type="EMBL" id="CP032101">
    <property type="protein sequence ID" value="AXX87086.1"/>
    <property type="molecule type" value="Genomic_DNA"/>
</dbReference>
<reference evidence="1 4" key="3">
    <citation type="submission" date="2018-08" db="EMBL/GenBank/DDBJ databases">
        <title>Complete genome of the Arcobacter marinus type strain JCM 15502.</title>
        <authorList>
            <person name="Miller W.G."/>
            <person name="Yee E."/>
            <person name="Huynh S."/>
            <person name="Parker C.T."/>
        </authorList>
    </citation>
    <scope>NUCLEOTIDE SEQUENCE [LARGE SCALE GENOMIC DNA]</scope>
    <source>
        <strain evidence="1 4">JCM 15502</strain>
    </source>
</reference>
<dbReference type="EMBL" id="NXAO01000011">
    <property type="protein sequence ID" value="PHO16297.1"/>
    <property type="molecule type" value="Genomic_DNA"/>
</dbReference>
<organism evidence="1 4">
    <name type="scientific">Malaciobacter marinus</name>
    <dbReference type="NCBI Taxonomy" id="505249"/>
    <lineage>
        <taxon>Bacteria</taxon>
        <taxon>Pseudomonadati</taxon>
        <taxon>Campylobacterota</taxon>
        <taxon>Epsilonproteobacteria</taxon>
        <taxon>Campylobacterales</taxon>
        <taxon>Arcobacteraceae</taxon>
        <taxon>Malaciobacter</taxon>
    </lineage>
</organism>
<proteinExistence type="predicted"/>
<reference evidence="3" key="1">
    <citation type="submission" date="2017-09" db="EMBL/GenBank/DDBJ databases">
        <title>Arcobacter canalis sp. nov., a new species isolated from a water canal contaminated with urban sewage.</title>
        <authorList>
            <person name="Perez-Cataluna A."/>
            <person name="Salas-Masso N."/>
            <person name="Figueras M.J."/>
        </authorList>
    </citation>
    <scope>NUCLEOTIDE SEQUENCE [LARGE SCALE GENOMIC DNA]</scope>
    <source>
        <strain evidence="3">CECT 7727</strain>
    </source>
</reference>
<dbReference type="KEGG" id="amar:AMRN_1345"/>
<evidence type="ECO:0000313" key="3">
    <source>
        <dbReference type="Proteomes" id="UP000224740"/>
    </source>
</evidence>
<protein>
    <submittedName>
        <fullName evidence="1">Uncharacterized protein</fullName>
    </submittedName>
</protein>
<evidence type="ECO:0000313" key="2">
    <source>
        <dbReference type="EMBL" id="PHO16297.1"/>
    </source>
</evidence>
<dbReference type="Proteomes" id="UP000264693">
    <property type="component" value="Chromosome"/>
</dbReference>